<evidence type="ECO:0000256" key="2">
    <source>
        <dbReference type="ARBA" id="ARBA00022833"/>
    </source>
</evidence>
<protein>
    <submittedName>
        <fullName evidence="7">Zn-dependent alcohol dehydrogenase</fullName>
    </submittedName>
</protein>
<evidence type="ECO:0000313" key="8">
    <source>
        <dbReference type="Proteomes" id="UP000608154"/>
    </source>
</evidence>
<dbReference type="SUPFAM" id="SSF51735">
    <property type="entry name" value="NAD(P)-binding Rossmann-fold domains"/>
    <property type="match status" value="1"/>
</dbReference>
<accession>A0A916TVN8</accession>
<reference evidence="7" key="2">
    <citation type="submission" date="2020-09" db="EMBL/GenBank/DDBJ databases">
        <authorList>
            <person name="Sun Q."/>
            <person name="Zhou Y."/>
        </authorList>
    </citation>
    <scope>NUCLEOTIDE SEQUENCE</scope>
    <source>
        <strain evidence="7">CGMCC 1.15095</strain>
    </source>
</reference>
<dbReference type="AlphaFoldDB" id="A0A916TVN8"/>
<name>A0A916TVN8_9SPHN</name>
<comment type="caution">
    <text evidence="7">The sequence shown here is derived from an EMBL/GenBank/DDBJ whole genome shotgun (WGS) entry which is preliminary data.</text>
</comment>
<dbReference type="RefSeq" id="WP_188773192.1">
    <property type="nucleotide sequence ID" value="NZ_BMHK01000057.1"/>
</dbReference>
<dbReference type="Proteomes" id="UP000608154">
    <property type="component" value="Unassembled WGS sequence"/>
</dbReference>
<evidence type="ECO:0000256" key="3">
    <source>
        <dbReference type="ARBA" id="ARBA00023002"/>
    </source>
</evidence>
<organism evidence="7 8">
    <name type="scientific">Novosphingobium endophyticum</name>
    <dbReference type="NCBI Taxonomy" id="1955250"/>
    <lineage>
        <taxon>Bacteria</taxon>
        <taxon>Pseudomonadati</taxon>
        <taxon>Pseudomonadota</taxon>
        <taxon>Alphaproteobacteria</taxon>
        <taxon>Sphingomonadales</taxon>
        <taxon>Sphingomonadaceae</taxon>
        <taxon>Novosphingobium</taxon>
    </lineage>
</organism>
<dbReference type="Pfam" id="PF08240">
    <property type="entry name" value="ADH_N"/>
    <property type="match status" value="1"/>
</dbReference>
<dbReference type="InterPro" id="IPR050129">
    <property type="entry name" value="Zn_alcohol_dh"/>
</dbReference>
<evidence type="ECO:0000313" key="7">
    <source>
        <dbReference type="EMBL" id="GGC15966.1"/>
    </source>
</evidence>
<comment type="similarity">
    <text evidence="4">Belongs to the zinc-containing alcohol dehydrogenase family.</text>
</comment>
<dbReference type="Gene3D" id="3.40.50.720">
    <property type="entry name" value="NAD(P)-binding Rossmann-like Domain"/>
    <property type="match status" value="1"/>
</dbReference>
<dbReference type="InterPro" id="IPR002328">
    <property type="entry name" value="ADH_Zn_CS"/>
</dbReference>
<evidence type="ECO:0000259" key="5">
    <source>
        <dbReference type="Pfam" id="PF00107"/>
    </source>
</evidence>
<evidence type="ECO:0000256" key="1">
    <source>
        <dbReference type="ARBA" id="ARBA00022723"/>
    </source>
</evidence>
<dbReference type="GO" id="GO:0008270">
    <property type="term" value="F:zinc ion binding"/>
    <property type="evidence" value="ECO:0007669"/>
    <property type="project" value="InterPro"/>
</dbReference>
<dbReference type="InterPro" id="IPR011032">
    <property type="entry name" value="GroES-like_sf"/>
</dbReference>
<dbReference type="InterPro" id="IPR013154">
    <property type="entry name" value="ADH-like_N"/>
</dbReference>
<dbReference type="Gene3D" id="3.90.180.10">
    <property type="entry name" value="Medium-chain alcohol dehydrogenases, catalytic domain"/>
    <property type="match status" value="1"/>
</dbReference>
<sequence length="337" mass="36297">MKAAIYPGQGQPIRIEHLPDPEPGPSDIVINVHRCGICGTDLAMTRGETWDYGPDAQFGHEYAGEIVALGRDVEGLTLGDRISVLPSGACGHCPGCAGGNHVMCRTGENAASGFAELARLPAELAVKLPSTLSMADGALIEPLAVSLYGVRQSRLQAGDDVLILGGGTVALYAIYWARRLGARRIVAMSRSDRRRELCLQMGADAFIPYSDNEVAESVEALGGSPHIVYECVGAEGMLMKSAMHAPLYGRVVSLGFCTRPDPLVPATAAYKCLNYQFLVGYEMRDFLYIADQMDKGHADPKVILTDTVPLTRLPETMEMLRGPNEETKIHVLPDLRG</sequence>
<dbReference type="PANTHER" id="PTHR43401:SF2">
    <property type="entry name" value="L-THREONINE 3-DEHYDROGENASE"/>
    <property type="match status" value="1"/>
</dbReference>
<dbReference type="InterPro" id="IPR036291">
    <property type="entry name" value="NAD(P)-bd_dom_sf"/>
</dbReference>
<dbReference type="GO" id="GO:0016491">
    <property type="term" value="F:oxidoreductase activity"/>
    <property type="evidence" value="ECO:0007669"/>
    <property type="project" value="UniProtKB-KW"/>
</dbReference>
<dbReference type="PROSITE" id="PS00059">
    <property type="entry name" value="ADH_ZINC"/>
    <property type="match status" value="1"/>
</dbReference>
<proteinExistence type="inferred from homology"/>
<feature type="domain" description="Alcohol dehydrogenase-like C-terminal" evidence="5">
    <location>
        <begin position="169"/>
        <end position="275"/>
    </location>
</feature>
<keyword evidence="3" id="KW-0560">Oxidoreductase</keyword>
<keyword evidence="2 4" id="KW-0862">Zinc</keyword>
<evidence type="ECO:0000256" key="4">
    <source>
        <dbReference type="RuleBase" id="RU361277"/>
    </source>
</evidence>
<comment type="cofactor">
    <cofactor evidence="4">
        <name>Zn(2+)</name>
        <dbReference type="ChEBI" id="CHEBI:29105"/>
    </cofactor>
</comment>
<keyword evidence="1 4" id="KW-0479">Metal-binding</keyword>
<dbReference type="PANTHER" id="PTHR43401">
    <property type="entry name" value="L-THREONINE 3-DEHYDROGENASE"/>
    <property type="match status" value="1"/>
</dbReference>
<evidence type="ECO:0000259" key="6">
    <source>
        <dbReference type="Pfam" id="PF08240"/>
    </source>
</evidence>
<reference evidence="7" key="1">
    <citation type="journal article" date="2014" name="Int. J. Syst. Evol. Microbiol.">
        <title>Complete genome sequence of Corynebacterium casei LMG S-19264T (=DSM 44701T), isolated from a smear-ripened cheese.</title>
        <authorList>
            <consortium name="US DOE Joint Genome Institute (JGI-PGF)"/>
            <person name="Walter F."/>
            <person name="Albersmeier A."/>
            <person name="Kalinowski J."/>
            <person name="Ruckert C."/>
        </authorList>
    </citation>
    <scope>NUCLEOTIDE SEQUENCE</scope>
    <source>
        <strain evidence="7">CGMCC 1.15095</strain>
    </source>
</reference>
<dbReference type="Pfam" id="PF00107">
    <property type="entry name" value="ADH_zinc_N"/>
    <property type="match status" value="1"/>
</dbReference>
<dbReference type="InterPro" id="IPR013149">
    <property type="entry name" value="ADH-like_C"/>
</dbReference>
<feature type="domain" description="Alcohol dehydrogenase-like N-terminal" evidence="6">
    <location>
        <begin position="24"/>
        <end position="129"/>
    </location>
</feature>
<keyword evidence="8" id="KW-1185">Reference proteome</keyword>
<gene>
    <name evidence="7" type="ORF">GCM10011494_38600</name>
</gene>
<dbReference type="SUPFAM" id="SSF50129">
    <property type="entry name" value="GroES-like"/>
    <property type="match status" value="1"/>
</dbReference>
<dbReference type="EMBL" id="BMHK01000057">
    <property type="protein sequence ID" value="GGC15966.1"/>
    <property type="molecule type" value="Genomic_DNA"/>
</dbReference>